<evidence type="ECO:0000313" key="6">
    <source>
        <dbReference type="Proteomes" id="UP000655225"/>
    </source>
</evidence>
<reference evidence="5 6" key="1">
    <citation type="submission" date="2020-04" db="EMBL/GenBank/DDBJ databases">
        <title>Plant Genome Project.</title>
        <authorList>
            <person name="Zhang R.-G."/>
        </authorList>
    </citation>
    <scope>NUCLEOTIDE SEQUENCE [LARGE SCALE GENOMIC DNA]</scope>
    <source>
        <strain evidence="5">YNK0</strain>
        <tissue evidence="5">Leaf</tissue>
    </source>
</reference>
<evidence type="ECO:0000256" key="4">
    <source>
        <dbReference type="RuleBase" id="RU363099"/>
    </source>
</evidence>
<organism evidence="5 6">
    <name type="scientific">Tetracentron sinense</name>
    <name type="common">Spur-leaf</name>
    <dbReference type="NCBI Taxonomy" id="13715"/>
    <lineage>
        <taxon>Eukaryota</taxon>
        <taxon>Viridiplantae</taxon>
        <taxon>Streptophyta</taxon>
        <taxon>Embryophyta</taxon>
        <taxon>Tracheophyta</taxon>
        <taxon>Spermatophyta</taxon>
        <taxon>Magnoliopsida</taxon>
        <taxon>Trochodendrales</taxon>
        <taxon>Trochodendraceae</taxon>
        <taxon>Tetracentron</taxon>
    </lineage>
</organism>
<dbReference type="GO" id="GO:0048046">
    <property type="term" value="C:apoplast"/>
    <property type="evidence" value="ECO:0007669"/>
    <property type="project" value="UniProtKB-SubCell"/>
</dbReference>
<comment type="caution">
    <text evidence="5">The sequence shown here is derived from an EMBL/GenBank/DDBJ whole genome shotgun (WGS) entry which is preliminary data.</text>
</comment>
<protein>
    <recommendedName>
        <fullName evidence="4">Dirigent protein</fullName>
    </recommendedName>
</protein>
<feature type="chain" id="PRO_5033093225" description="Dirigent protein" evidence="4">
    <location>
        <begin position="23"/>
        <end position="541"/>
    </location>
</feature>
<dbReference type="GO" id="GO:0009699">
    <property type="term" value="P:phenylpropanoid biosynthetic process"/>
    <property type="evidence" value="ECO:0007669"/>
    <property type="project" value="UniProtKB-ARBA"/>
</dbReference>
<feature type="signal peptide" evidence="4">
    <location>
        <begin position="1"/>
        <end position="22"/>
    </location>
</feature>
<dbReference type="InterPro" id="IPR044859">
    <property type="entry name" value="Allene_oxi_cyc_Dirigent"/>
</dbReference>
<dbReference type="PANTHER" id="PTHR38400">
    <property type="entry name" value="OS02G0317800 PROTEIN"/>
    <property type="match status" value="1"/>
</dbReference>
<gene>
    <name evidence="5" type="ORF">HHK36_003249</name>
</gene>
<evidence type="ECO:0000256" key="1">
    <source>
        <dbReference type="ARBA" id="ARBA00010746"/>
    </source>
</evidence>
<dbReference type="EMBL" id="JABCRI010000002">
    <property type="protein sequence ID" value="KAF8410713.1"/>
    <property type="molecule type" value="Genomic_DNA"/>
</dbReference>
<dbReference type="AlphaFoldDB" id="A0A835DNH2"/>
<evidence type="ECO:0000313" key="5">
    <source>
        <dbReference type="EMBL" id="KAF8410713.1"/>
    </source>
</evidence>
<accession>A0A835DNH2</accession>
<keyword evidence="6" id="KW-1185">Reference proteome</keyword>
<sequence length="541" mass="59850">METRTKIVMGLYLLISLSGVRAWTGEIHGRVVCDVCGDSLIGTEDHALEGLACLAHISLFISVAASYDVSSCSLTLRKAVSTSIGYEFESQVWNETLLLKGVQIINCAEVAVLCITKSGEVLNYQAFTNAKGIYTVAETMPESDRWDACLARPISSFHEHCTHQGDSNAGVKFSYNRPSGHSHIVKPFLYRPASVPMRRHIHRLLFIPSGGSFVHTSQDRAGLHLRQHLFDNHHAGRNISPSSHLISGQICRACAAPPLHLRPLAHQSVSHIHRDSPLVISIPAGQQPLYARAIVIVHLRSFHPPLFDLISGSEAISKGRKLKETKMVFYMHDYETGTNISAIPVAGNPLKKWFILEFGTIIAIDDAATVAIERNSTQIARLQGMYVNSAKDGTDLHWLVSIVFTNKAYNGSTLEIQGANREFQKYRELSVVSGTGLFRFARGYATLETVLLDLDNLNAIVRHCIIKFPTARILLYNTDKWMTMAGSSHPMAPGWRIPPLTDEFNNTPHGKSLKGFHGGADFFKAAEIDRGSVMINDFRDL</sequence>
<comment type="subcellular location">
    <subcellularLocation>
        <location evidence="4">Secreted</location>
        <location evidence="4">Extracellular space</location>
        <location evidence="4">Apoplast</location>
    </subcellularLocation>
</comment>
<keyword evidence="4" id="KW-0732">Signal</keyword>
<evidence type="ECO:0000256" key="3">
    <source>
        <dbReference type="ARBA" id="ARBA00022525"/>
    </source>
</evidence>
<dbReference type="Gene3D" id="2.40.480.10">
    <property type="entry name" value="Allene oxide cyclase-like"/>
    <property type="match status" value="1"/>
</dbReference>
<dbReference type="Pfam" id="PF03018">
    <property type="entry name" value="Dirigent"/>
    <property type="match status" value="1"/>
</dbReference>
<evidence type="ECO:0000256" key="2">
    <source>
        <dbReference type="ARBA" id="ARBA00011738"/>
    </source>
</evidence>
<comment type="similarity">
    <text evidence="1 4">Belongs to the plant dirigent protein family.</text>
</comment>
<comment type="function">
    <text evidence="4">Dirigent proteins impart stereoselectivity on the phenoxy radical-coupling reaction, yielding optically active lignans from two molecules of coniferyl alcohol in the biosynthesis of lignans, flavonolignans, and alkaloids and thus plays a central role in plant secondary metabolism.</text>
</comment>
<comment type="subunit">
    <text evidence="2 4">Homodimer.</text>
</comment>
<dbReference type="InterPro" id="IPR004265">
    <property type="entry name" value="Dirigent"/>
</dbReference>
<proteinExistence type="inferred from homology"/>
<name>A0A835DNH2_TETSI</name>
<dbReference type="Proteomes" id="UP000655225">
    <property type="component" value="Unassembled WGS sequence"/>
</dbReference>
<keyword evidence="4" id="KW-0052">Apoplast</keyword>
<keyword evidence="3 4" id="KW-0964">Secreted</keyword>